<dbReference type="PANTHER" id="PTHR48079">
    <property type="entry name" value="PROTEIN YEEZ"/>
    <property type="match status" value="1"/>
</dbReference>
<reference evidence="2 3" key="1">
    <citation type="submission" date="2015-08" db="EMBL/GenBank/DDBJ databases">
        <authorList>
            <person name="Babu N.S."/>
            <person name="Beckwith C.J."/>
            <person name="Beseler K.G."/>
            <person name="Brison A."/>
            <person name="Carone J.V."/>
            <person name="Caskin T.P."/>
            <person name="Diamond M."/>
            <person name="Durham M.E."/>
            <person name="Foxe J.M."/>
            <person name="Go M."/>
            <person name="Henderson B.A."/>
            <person name="Jones I.B."/>
            <person name="McGettigan J.A."/>
            <person name="Micheletti S.J."/>
            <person name="Nasrallah M.E."/>
            <person name="Ortiz D."/>
            <person name="Piller C.R."/>
            <person name="Privatt S.R."/>
            <person name="Schneider S.L."/>
            <person name="Sharp S."/>
            <person name="Smith T.C."/>
            <person name="Stanton J.D."/>
            <person name="Ullery H.E."/>
            <person name="Wilson R.J."/>
            <person name="Serrano M.G."/>
            <person name="Buck G."/>
            <person name="Lee V."/>
            <person name="Wang Y."/>
            <person name="Carvalho R."/>
            <person name="Voegtly L."/>
            <person name="Shi R."/>
            <person name="Duckworth R."/>
            <person name="Johnson A."/>
            <person name="Loviza R."/>
            <person name="Walstead R."/>
            <person name="Shah Z."/>
            <person name="Kiflezghi M."/>
            <person name="Wade K."/>
            <person name="Ball S.L."/>
            <person name="Bradley K.W."/>
            <person name="Asai D.J."/>
            <person name="Bowman C.A."/>
            <person name="Russell D.A."/>
            <person name="Pope W.H."/>
            <person name="Jacobs-Sera D."/>
            <person name="Hendrix R.W."/>
            <person name="Hatfull G.F."/>
        </authorList>
    </citation>
    <scope>NUCLEOTIDE SEQUENCE [LARGE SCALE GENOMIC DNA]</scope>
    <source>
        <strain evidence="2 3">DSM 27648</strain>
    </source>
</reference>
<protein>
    <submittedName>
        <fullName evidence="2">Dihydroflavonol-4-reductase</fullName>
    </submittedName>
</protein>
<name>A0A0K1PLA7_9BACT</name>
<dbReference type="Gene3D" id="3.40.50.720">
    <property type="entry name" value="NAD(P)-binding Rossmann-like Domain"/>
    <property type="match status" value="1"/>
</dbReference>
<sequence length="378" mass="40939">MSRYLVTGATGFLGRHLVHALKERDHEVVVLVRRPSGDFPEGVVEVEGDVLDRASLDRAFGSSKVDGVFHCAGKVSRKPEDAEELHKLHVTGTKNVLDAAIAANVQRAVVASTSGTIAVSDDPDHVSTEEDVPPIALLNRWPYYRSKLFAEKAALERHGAKLPNGESFEVVCVNPTLLLGPGDVNGSSTEDVRLFLERKIPAVPPGGLSYVDARDAADAMCLAMQRGVSGRRYLIGACNMTLQEFFARLERVSGVRAPLIPMPKAKPARSFAVTGASIVEKLGNRFGIPMGVDPVSLDMAQHYWYLDATRAETELGWTPRDPVETLADTVKDLQDRGVVWPDFGGNDSVLPALLRKATEVATEAAHRVQNLGSSEKNS</sequence>
<feature type="domain" description="NAD-dependent epimerase/dehydratase" evidence="1">
    <location>
        <begin position="5"/>
        <end position="236"/>
    </location>
</feature>
<dbReference type="EMBL" id="CP012333">
    <property type="protein sequence ID" value="AKU94313.1"/>
    <property type="molecule type" value="Genomic_DNA"/>
</dbReference>
<dbReference type="GO" id="GO:0004029">
    <property type="term" value="F:aldehyde dehydrogenase (NAD+) activity"/>
    <property type="evidence" value="ECO:0007669"/>
    <property type="project" value="TreeGrafter"/>
</dbReference>
<evidence type="ECO:0000313" key="2">
    <source>
        <dbReference type="EMBL" id="AKU94313.1"/>
    </source>
</evidence>
<dbReference type="RefSeq" id="WP_146645928.1">
    <property type="nucleotide sequence ID" value="NZ_CP012333.1"/>
</dbReference>
<dbReference type="GO" id="GO:0005737">
    <property type="term" value="C:cytoplasm"/>
    <property type="evidence" value="ECO:0007669"/>
    <property type="project" value="TreeGrafter"/>
</dbReference>
<gene>
    <name evidence="2" type="ORF">AKJ09_00977</name>
</gene>
<dbReference type="KEGG" id="llu:AKJ09_00977"/>
<dbReference type="Proteomes" id="UP000064967">
    <property type="component" value="Chromosome"/>
</dbReference>
<proteinExistence type="predicted"/>
<dbReference type="PANTHER" id="PTHR48079:SF6">
    <property type="entry name" value="NAD(P)-BINDING DOMAIN-CONTAINING PROTEIN-RELATED"/>
    <property type="match status" value="1"/>
</dbReference>
<accession>A0A0K1PLA7</accession>
<dbReference type="STRING" id="1391654.AKJ09_00977"/>
<dbReference type="AlphaFoldDB" id="A0A0K1PLA7"/>
<dbReference type="SUPFAM" id="SSF51735">
    <property type="entry name" value="NAD(P)-binding Rossmann-fold domains"/>
    <property type="match status" value="1"/>
</dbReference>
<dbReference type="InterPro" id="IPR036291">
    <property type="entry name" value="NAD(P)-bd_dom_sf"/>
</dbReference>
<evidence type="ECO:0000313" key="3">
    <source>
        <dbReference type="Proteomes" id="UP000064967"/>
    </source>
</evidence>
<keyword evidence="3" id="KW-1185">Reference proteome</keyword>
<dbReference type="OrthoDB" id="5491199at2"/>
<organism evidence="2 3">
    <name type="scientific">Labilithrix luteola</name>
    <dbReference type="NCBI Taxonomy" id="1391654"/>
    <lineage>
        <taxon>Bacteria</taxon>
        <taxon>Pseudomonadati</taxon>
        <taxon>Myxococcota</taxon>
        <taxon>Polyangia</taxon>
        <taxon>Polyangiales</taxon>
        <taxon>Labilitrichaceae</taxon>
        <taxon>Labilithrix</taxon>
    </lineage>
</organism>
<dbReference type="InterPro" id="IPR001509">
    <property type="entry name" value="Epimerase_deHydtase"/>
</dbReference>
<evidence type="ECO:0000259" key="1">
    <source>
        <dbReference type="Pfam" id="PF01370"/>
    </source>
</evidence>
<dbReference type="InterPro" id="IPR051783">
    <property type="entry name" value="NAD(P)-dependent_oxidoreduct"/>
</dbReference>
<dbReference type="Pfam" id="PF01370">
    <property type="entry name" value="Epimerase"/>
    <property type="match status" value="1"/>
</dbReference>